<dbReference type="InterPro" id="IPR057630">
    <property type="entry name" value="Terminase_6"/>
</dbReference>
<feature type="domain" description="Terminase small subunit actinomycetes phage-type" evidence="2">
    <location>
        <begin position="15"/>
        <end position="100"/>
    </location>
</feature>
<keyword evidence="4" id="KW-1185">Reference proteome</keyword>
<sequence>MTTIDTDTGLAASTARAVARMTWLTDTDQATVDLAMRYAHQIDAALERGGQDATKGMHLGPHLLRALDTLGGTPAGRKAIESGDDSPTSALARMRSARRSGA</sequence>
<dbReference type="OrthoDB" id="5070684at2"/>
<dbReference type="AlphaFoldDB" id="A0A516X4J0"/>
<protein>
    <recommendedName>
        <fullName evidence="2">Terminase small subunit actinomycetes phage-type domain-containing protein</fullName>
    </recommendedName>
</protein>
<evidence type="ECO:0000256" key="1">
    <source>
        <dbReference type="SAM" id="MobiDB-lite"/>
    </source>
</evidence>
<evidence type="ECO:0000313" key="3">
    <source>
        <dbReference type="EMBL" id="QDQ97974.1"/>
    </source>
</evidence>
<dbReference type="Proteomes" id="UP000317344">
    <property type="component" value="Chromosome"/>
</dbReference>
<name>A0A516X4J0_9ACTN</name>
<dbReference type="RefSeq" id="WP_143909192.1">
    <property type="nucleotide sequence ID" value="NZ_CP041765.1"/>
</dbReference>
<evidence type="ECO:0000259" key="2">
    <source>
        <dbReference type="Pfam" id="PF23931"/>
    </source>
</evidence>
<evidence type="ECO:0000313" key="4">
    <source>
        <dbReference type="Proteomes" id="UP000317344"/>
    </source>
</evidence>
<feature type="region of interest" description="Disordered" evidence="1">
    <location>
        <begin position="74"/>
        <end position="102"/>
    </location>
</feature>
<organism evidence="3 4">
    <name type="scientific">Tomitella fengzijianii</name>
    <dbReference type="NCBI Taxonomy" id="2597660"/>
    <lineage>
        <taxon>Bacteria</taxon>
        <taxon>Bacillati</taxon>
        <taxon>Actinomycetota</taxon>
        <taxon>Actinomycetes</taxon>
        <taxon>Mycobacteriales</taxon>
        <taxon>Tomitella</taxon>
    </lineage>
</organism>
<dbReference type="EMBL" id="CP041765">
    <property type="protein sequence ID" value="QDQ97974.1"/>
    <property type="molecule type" value="Genomic_DNA"/>
</dbReference>
<dbReference type="KEGG" id="toy:FO059_12425"/>
<accession>A0A516X4J0</accession>
<gene>
    <name evidence="3" type="ORF">FO059_12425</name>
</gene>
<reference evidence="3 4" key="1">
    <citation type="submission" date="2019-07" db="EMBL/GenBank/DDBJ databases">
        <title>Tomitella cavernea sp. nov., an actinomycete isolated from soil.</title>
        <authorList>
            <person name="Cheng J."/>
        </authorList>
    </citation>
    <scope>NUCLEOTIDE SEQUENCE [LARGE SCALE GENOMIC DNA]</scope>
    <source>
        <strain evidence="3 4">HY188</strain>
    </source>
</reference>
<dbReference type="Pfam" id="PF23931">
    <property type="entry name" value="Terminase_6"/>
    <property type="match status" value="1"/>
</dbReference>
<reference evidence="3 4" key="2">
    <citation type="submission" date="2019-07" db="EMBL/GenBank/DDBJ databases">
        <authorList>
            <person name="Huang Y."/>
        </authorList>
    </citation>
    <scope>NUCLEOTIDE SEQUENCE [LARGE SCALE GENOMIC DNA]</scope>
    <source>
        <strain evidence="3 4">HY188</strain>
    </source>
</reference>
<proteinExistence type="predicted"/>